<dbReference type="InterPro" id="IPR019328">
    <property type="entry name" value="PIGH-H_dom"/>
</dbReference>
<sequence>MDRLRVTRHSNDIVEYTVLHTHQPSLTNAAVTIGLFGITFWLSRIIILEWIQWPLLLLSISYAFVTLTHPVSQTISVIPPHGIQLSSCTVLRRRVDTFLPSHSISDILINEGFHRFNIRYYLAVIVRSGRPEEPMKIIIPFSDVKPTFKILREVYHAAREATFEEYSESSRSDPTATSELPQVGIEEL</sequence>
<evidence type="ECO:0000313" key="7">
    <source>
        <dbReference type="Proteomes" id="UP000076738"/>
    </source>
</evidence>
<keyword evidence="4" id="KW-0812">Transmembrane</keyword>
<dbReference type="InterPro" id="IPR044215">
    <property type="entry name" value="PIG-H"/>
</dbReference>
<dbReference type="EMBL" id="KV417272">
    <property type="protein sequence ID" value="KZO99507.1"/>
    <property type="molecule type" value="Genomic_DNA"/>
</dbReference>
<feature type="region of interest" description="Disordered" evidence="3">
    <location>
        <begin position="164"/>
        <end position="188"/>
    </location>
</feature>
<dbReference type="OrthoDB" id="6256716at2759"/>
<dbReference type="STRING" id="1330018.A0A167Q7Z0"/>
<dbReference type="AlphaFoldDB" id="A0A167Q7Z0"/>
<dbReference type="GO" id="GO:0006506">
    <property type="term" value="P:GPI anchor biosynthetic process"/>
    <property type="evidence" value="ECO:0007669"/>
    <property type="project" value="UniProtKB-UniPathway"/>
</dbReference>
<feature type="domain" description="Phosphatidylinositol N-acetylglucosaminyltransferase subunit H conserved" evidence="5">
    <location>
        <begin position="75"/>
        <end position="132"/>
    </location>
</feature>
<gene>
    <name evidence="6" type="ORF">CALVIDRAFT_384235</name>
</gene>
<reference evidence="6 7" key="1">
    <citation type="journal article" date="2016" name="Mol. Biol. Evol.">
        <title>Comparative Genomics of Early-Diverging Mushroom-Forming Fungi Provides Insights into the Origins of Lignocellulose Decay Capabilities.</title>
        <authorList>
            <person name="Nagy L.G."/>
            <person name="Riley R."/>
            <person name="Tritt A."/>
            <person name="Adam C."/>
            <person name="Daum C."/>
            <person name="Floudas D."/>
            <person name="Sun H."/>
            <person name="Yadav J.S."/>
            <person name="Pangilinan J."/>
            <person name="Larsson K.H."/>
            <person name="Matsuura K."/>
            <person name="Barry K."/>
            <person name="Labutti K."/>
            <person name="Kuo R."/>
            <person name="Ohm R.A."/>
            <person name="Bhattacharya S.S."/>
            <person name="Shirouzu T."/>
            <person name="Yoshinaga Y."/>
            <person name="Martin F.M."/>
            <person name="Grigoriev I.V."/>
            <person name="Hibbett D.S."/>
        </authorList>
    </citation>
    <scope>NUCLEOTIDE SEQUENCE [LARGE SCALE GENOMIC DNA]</scope>
    <source>
        <strain evidence="6 7">TUFC12733</strain>
    </source>
</reference>
<keyword evidence="4" id="KW-0472">Membrane</keyword>
<evidence type="ECO:0000256" key="1">
    <source>
        <dbReference type="ARBA" id="ARBA00004687"/>
    </source>
</evidence>
<dbReference type="GO" id="GO:0000506">
    <property type="term" value="C:glycosylphosphatidylinositol-N-acetylglucosaminyltransferase (GPI-GnT) complex"/>
    <property type="evidence" value="ECO:0007669"/>
    <property type="project" value="InterPro"/>
</dbReference>
<evidence type="ECO:0000313" key="6">
    <source>
        <dbReference type="EMBL" id="KZO99507.1"/>
    </source>
</evidence>
<comment type="pathway">
    <text evidence="1">Glycolipid biosynthesis; glycosylphosphatidylinositol-anchor biosynthesis.</text>
</comment>
<feature type="transmembrane region" description="Helical" evidence="4">
    <location>
        <begin position="26"/>
        <end position="47"/>
    </location>
</feature>
<evidence type="ECO:0000256" key="2">
    <source>
        <dbReference type="ARBA" id="ARBA00009610"/>
    </source>
</evidence>
<comment type="similarity">
    <text evidence="2">Belongs to the PIGH family.</text>
</comment>
<evidence type="ECO:0000256" key="4">
    <source>
        <dbReference type="SAM" id="Phobius"/>
    </source>
</evidence>
<protein>
    <recommendedName>
        <fullName evidence="5">Phosphatidylinositol N-acetylglucosaminyltransferase subunit H conserved domain-containing protein</fullName>
    </recommendedName>
</protein>
<dbReference type="UniPathway" id="UPA00196"/>
<evidence type="ECO:0000256" key="3">
    <source>
        <dbReference type="SAM" id="MobiDB-lite"/>
    </source>
</evidence>
<keyword evidence="7" id="KW-1185">Reference proteome</keyword>
<keyword evidence="4" id="KW-1133">Transmembrane helix</keyword>
<proteinExistence type="inferred from homology"/>
<organism evidence="6 7">
    <name type="scientific">Calocera viscosa (strain TUFC12733)</name>
    <dbReference type="NCBI Taxonomy" id="1330018"/>
    <lineage>
        <taxon>Eukaryota</taxon>
        <taxon>Fungi</taxon>
        <taxon>Dikarya</taxon>
        <taxon>Basidiomycota</taxon>
        <taxon>Agaricomycotina</taxon>
        <taxon>Dacrymycetes</taxon>
        <taxon>Dacrymycetales</taxon>
        <taxon>Dacrymycetaceae</taxon>
        <taxon>Calocera</taxon>
    </lineage>
</organism>
<evidence type="ECO:0000259" key="5">
    <source>
        <dbReference type="Pfam" id="PF10181"/>
    </source>
</evidence>
<dbReference type="Pfam" id="PF10181">
    <property type="entry name" value="PIG-H"/>
    <property type="match status" value="1"/>
</dbReference>
<dbReference type="Proteomes" id="UP000076738">
    <property type="component" value="Unassembled WGS sequence"/>
</dbReference>
<name>A0A167Q7Z0_CALVF</name>
<dbReference type="PANTHER" id="PTHR15231">
    <property type="entry name" value="PHOSPHATIDYLINOSITOL N-ACETYLGLUCOSAMINYLTRANSFERASE SUBUNIT H"/>
    <property type="match status" value="1"/>
</dbReference>
<dbReference type="PANTHER" id="PTHR15231:SF1">
    <property type="entry name" value="PHOSPHATIDYLINOSITOL N-ACETYLGLUCOSAMINYLTRANSFERASE SUBUNIT H"/>
    <property type="match status" value="1"/>
</dbReference>
<accession>A0A167Q7Z0</accession>